<comment type="caution">
    <text evidence="2">The sequence shown here is derived from an EMBL/GenBank/DDBJ whole genome shotgun (WGS) entry which is preliminary data.</text>
</comment>
<feature type="signal peptide" evidence="1">
    <location>
        <begin position="1"/>
        <end position="19"/>
    </location>
</feature>
<evidence type="ECO:0000313" key="3">
    <source>
        <dbReference type="Proteomes" id="UP000033856"/>
    </source>
</evidence>
<gene>
    <name evidence="2" type="ORF">UU83_C0023G0008</name>
</gene>
<dbReference type="AlphaFoldDB" id="A0A0G0XI15"/>
<evidence type="ECO:0000256" key="1">
    <source>
        <dbReference type="SAM" id="SignalP"/>
    </source>
</evidence>
<dbReference type="EMBL" id="LCCD01000023">
    <property type="protein sequence ID" value="KKS24535.1"/>
    <property type="molecule type" value="Genomic_DNA"/>
</dbReference>
<name>A0A0G0XI15_9BACT</name>
<proteinExistence type="predicted"/>
<feature type="chain" id="PRO_5002535222" description="DUF5667 domain-containing protein" evidence="1">
    <location>
        <begin position="20"/>
        <end position="200"/>
    </location>
</feature>
<dbReference type="Proteomes" id="UP000033856">
    <property type="component" value="Unassembled WGS sequence"/>
</dbReference>
<keyword evidence="1" id="KW-0732">Signal</keyword>
<reference evidence="2 3" key="1">
    <citation type="journal article" date="2015" name="Nature">
        <title>rRNA introns, odd ribosomes, and small enigmatic genomes across a large radiation of phyla.</title>
        <authorList>
            <person name="Brown C.T."/>
            <person name="Hug L.A."/>
            <person name="Thomas B.C."/>
            <person name="Sharon I."/>
            <person name="Castelle C.J."/>
            <person name="Singh A."/>
            <person name="Wilkins M.J."/>
            <person name="Williams K.H."/>
            <person name="Banfield J.F."/>
        </authorList>
    </citation>
    <scope>NUCLEOTIDE SEQUENCE [LARGE SCALE GENOMIC DNA]</scope>
</reference>
<evidence type="ECO:0000313" key="2">
    <source>
        <dbReference type="EMBL" id="KKS24535.1"/>
    </source>
</evidence>
<evidence type="ECO:0008006" key="4">
    <source>
        <dbReference type="Google" id="ProtNLM"/>
    </source>
</evidence>
<sequence>MSKWLVILVLLFGVFRANAETPPLPDINGWKIENRDIIHVKTFSDTTTYLGFITTYQNPQNSDEYMRVYARCLPKTISRKKSKGSQDFKDAGSILFKKEEKKDFLTELFGKSDPFIYEKWQTEKDLRTGLDMPPYSVEVWFLCQNGEWIFAADQKIIRESISEALEDQTAMTGQKYSLDTAYHILSISRNDLEQILQARR</sequence>
<accession>A0A0G0XI15</accession>
<protein>
    <recommendedName>
        <fullName evidence="4">DUF5667 domain-containing protein</fullName>
    </recommendedName>
</protein>
<organism evidence="2 3">
    <name type="scientific">Candidatus Jorgensenbacteria bacterium GW2011_GWF2_41_8</name>
    <dbReference type="NCBI Taxonomy" id="1618667"/>
    <lineage>
        <taxon>Bacteria</taxon>
        <taxon>Candidatus Joergenseniibacteriota</taxon>
    </lineage>
</organism>